<accession>A0ABU7EX95</accession>
<reference evidence="1 2" key="1">
    <citation type="submission" date="2021-06" db="EMBL/GenBank/DDBJ databases">
        <authorList>
            <person name="Palmer J.M."/>
        </authorList>
    </citation>
    <scope>NUCLEOTIDE SEQUENCE [LARGE SCALE GENOMIC DNA]</scope>
    <source>
        <strain evidence="1 2">CL_MEX2019</strain>
        <tissue evidence="1">Muscle</tissue>
    </source>
</reference>
<evidence type="ECO:0008006" key="3">
    <source>
        <dbReference type="Google" id="ProtNLM"/>
    </source>
</evidence>
<comment type="caution">
    <text evidence="1">The sequence shown here is derived from an EMBL/GenBank/DDBJ whole genome shotgun (WGS) entry which is preliminary data.</text>
</comment>
<dbReference type="EMBL" id="JAHUTJ010069121">
    <property type="protein sequence ID" value="MED6291831.1"/>
    <property type="molecule type" value="Genomic_DNA"/>
</dbReference>
<evidence type="ECO:0000313" key="1">
    <source>
        <dbReference type="EMBL" id="MED6291831.1"/>
    </source>
</evidence>
<evidence type="ECO:0000313" key="2">
    <source>
        <dbReference type="Proteomes" id="UP001352852"/>
    </source>
</evidence>
<keyword evidence="2" id="KW-1185">Reference proteome</keyword>
<dbReference type="Proteomes" id="UP001352852">
    <property type="component" value="Unassembled WGS sequence"/>
</dbReference>
<protein>
    <recommendedName>
        <fullName evidence="3">Secreted protein</fullName>
    </recommendedName>
</protein>
<gene>
    <name evidence="1" type="ORF">CHARACLAT_027692</name>
</gene>
<proteinExistence type="predicted"/>
<name>A0ABU7EX95_9TELE</name>
<sequence>MSHTVPLCLRGCISCALLTTYLCMGHVAALRRSPVYVCLGLLQPSRNESTCPLLLLVLGVESLLRFLSLQQLTTHSHTHHTQHRQIYFYTYAYLPTHVLTHNG</sequence>
<organism evidence="1 2">
    <name type="scientific">Characodon lateralis</name>
    <dbReference type="NCBI Taxonomy" id="208331"/>
    <lineage>
        <taxon>Eukaryota</taxon>
        <taxon>Metazoa</taxon>
        <taxon>Chordata</taxon>
        <taxon>Craniata</taxon>
        <taxon>Vertebrata</taxon>
        <taxon>Euteleostomi</taxon>
        <taxon>Actinopterygii</taxon>
        <taxon>Neopterygii</taxon>
        <taxon>Teleostei</taxon>
        <taxon>Neoteleostei</taxon>
        <taxon>Acanthomorphata</taxon>
        <taxon>Ovalentaria</taxon>
        <taxon>Atherinomorphae</taxon>
        <taxon>Cyprinodontiformes</taxon>
        <taxon>Goodeidae</taxon>
        <taxon>Characodon</taxon>
    </lineage>
</organism>